<accession>A0A4R6FIJ2</accession>
<evidence type="ECO:0000313" key="5">
    <source>
        <dbReference type="EMBL" id="TDN80314.1"/>
    </source>
</evidence>
<dbReference type="GO" id="GO:0003700">
    <property type="term" value="F:DNA-binding transcription factor activity"/>
    <property type="evidence" value="ECO:0007669"/>
    <property type="project" value="InterPro"/>
</dbReference>
<dbReference type="InterPro" id="IPR000524">
    <property type="entry name" value="Tscrpt_reg_HTH_GntR"/>
</dbReference>
<comment type="caution">
    <text evidence="5">The sequence shown here is derived from an EMBL/GenBank/DDBJ whole genome shotgun (WGS) entry which is preliminary data.</text>
</comment>
<dbReference type="InterPro" id="IPR036388">
    <property type="entry name" value="WH-like_DNA-bd_sf"/>
</dbReference>
<dbReference type="Gene3D" id="3.40.1410.10">
    <property type="entry name" value="Chorismate lyase-like"/>
    <property type="match status" value="1"/>
</dbReference>
<dbReference type="Pfam" id="PF07702">
    <property type="entry name" value="UTRA"/>
    <property type="match status" value="1"/>
</dbReference>
<feature type="domain" description="HTH gntR-type" evidence="4">
    <location>
        <begin position="50"/>
        <end position="118"/>
    </location>
</feature>
<dbReference type="SMART" id="SM00345">
    <property type="entry name" value="HTH_GNTR"/>
    <property type="match status" value="1"/>
</dbReference>
<keyword evidence="1" id="KW-0805">Transcription regulation</keyword>
<dbReference type="SUPFAM" id="SSF46785">
    <property type="entry name" value="Winged helix' DNA-binding domain"/>
    <property type="match status" value="1"/>
</dbReference>
<dbReference type="Pfam" id="PF00392">
    <property type="entry name" value="GntR"/>
    <property type="match status" value="1"/>
</dbReference>
<keyword evidence="6" id="KW-1185">Reference proteome</keyword>
<evidence type="ECO:0000313" key="6">
    <source>
        <dbReference type="Proteomes" id="UP000295493"/>
    </source>
</evidence>
<dbReference type="EMBL" id="SNWD01000010">
    <property type="protein sequence ID" value="TDN80314.1"/>
    <property type="molecule type" value="Genomic_DNA"/>
</dbReference>
<dbReference type="InterPro" id="IPR028978">
    <property type="entry name" value="Chorismate_lyase_/UTRA_dom_sf"/>
</dbReference>
<reference evidence="5 6" key="1">
    <citation type="submission" date="2019-03" db="EMBL/GenBank/DDBJ databases">
        <title>Genomic Encyclopedia of Type Strains, Phase IV (KMG-IV): sequencing the most valuable type-strain genomes for metagenomic binning, comparative biology and taxonomic classification.</title>
        <authorList>
            <person name="Goeker M."/>
        </authorList>
    </citation>
    <scope>NUCLEOTIDE SEQUENCE [LARGE SCALE GENOMIC DNA]</scope>
    <source>
        <strain evidence="5 6">DSM 25059</strain>
    </source>
</reference>
<proteinExistence type="predicted"/>
<organism evidence="5 6">
    <name type="scientific">Stakelama pacifica</name>
    <dbReference type="NCBI Taxonomy" id="517720"/>
    <lineage>
        <taxon>Bacteria</taxon>
        <taxon>Pseudomonadati</taxon>
        <taxon>Pseudomonadota</taxon>
        <taxon>Alphaproteobacteria</taxon>
        <taxon>Sphingomonadales</taxon>
        <taxon>Sphingomonadaceae</taxon>
        <taxon>Stakelama</taxon>
    </lineage>
</organism>
<dbReference type="SMART" id="SM00866">
    <property type="entry name" value="UTRA"/>
    <property type="match status" value="1"/>
</dbReference>
<dbReference type="GO" id="GO:0045892">
    <property type="term" value="P:negative regulation of DNA-templated transcription"/>
    <property type="evidence" value="ECO:0007669"/>
    <property type="project" value="TreeGrafter"/>
</dbReference>
<gene>
    <name evidence="5" type="ORF">EV664_110108</name>
</gene>
<dbReference type="SUPFAM" id="SSF64288">
    <property type="entry name" value="Chorismate lyase-like"/>
    <property type="match status" value="1"/>
</dbReference>
<dbReference type="PROSITE" id="PS50949">
    <property type="entry name" value="HTH_GNTR"/>
    <property type="match status" value="1"/>
</dbReference>
<dbReference type="InterPro" id="IPR011663">
    <property type="entry name" value="UTRA"/>
</dbReference>
<dbReference type="InterPro" id="IPR050679">
    <property type="entry name" value="Bact_HTH_transcr_reg"/>
</dbReference>
<sequence>MRRDRTKLHEPTGDRNKNNALVTGGASELGQAIRMAFADLVGEFRDGNSSPLYLQLQQLIRNAIGNNVLAQGEAIPPERDIADEFSISRITVRKAIGGLVEEGLLTRRRGAGTFVAGRVEKSFSKLSSFTEDMMARGRTPSSSWISRAEGTVDPEEALGLGLSPGAPVFRFARIRFADDDPMAVEFATMPRSCLPSLDAVEDSLYSALDAAGKRPVRALQRLRAVPFRGEHARLLGVEAGHAGLLIERRAFLRDGTAVEFTRSYYRGDAYDFVAELSDL</sequence>
<evidence type="ECO:0000259" key="4">
    <source>
        <dbReference type="PROSITE" id="PS50949"/>
    </source>
</evidence>
<dbReference type="PANTHER" id="PTHR44846:SF1">
    <property type="entry name" value="MANNOSYL-D-GLYCERATE TRANSPORT_METABOLISM SYSTEM REPRESSOR MNGR-RELATED"/>
    <property type="match status" value="1"/>
</dbReference>
<evidence type="ECO:0000256" key="2">
    <source>
        <dbReference type="ARBA" id="ARBA00023125"/>
    </source>
</evidence>
<evidence type="ECO:0000256" key="3">
    <source>
        <dbReference type="ARBA" id="ARBA00023163"/>
    </source>
</evidence>
<dbReference type="PRINTS" id="PR00035">
    <property type="entry name" value="HTHGNTR"/>
</dbReference>
<dbReference type="Proteomes" id="UP000295493">
    <property type="component" value="Unassembled WGS sequence"/>
</dbReference>
<evidence type="ECO:0000256" key="1">
    <source>
        <dbReference type="ARBA" id="ARBA00023015"/>
    </source>
</evidence>
<name>A0A4R6FIJ2_9SPHN</name>
<keyword evidence="3" id="KW-0804">Transcription</keyword>
<dbReference type="Gene3D" id="1.10.10.10">
    <property type="entry name" value="Winged helix-like DNA-binding domain superfamily/Winged helix DNA-binding domain"/>
    <property type="match status" value="1"/>
</dbReference>
<dbReference type="InterPro" id="IPR036390">
    <property type="entry name" value="WH_DNA-bd_sf"/>
</dbReference>
<keyword evidence="2" id="KW-0238">DNA-binding</keyword>
<dbReference type="AlphaFoldDB" id="A0A4R6FIJ2"/>
<dbReference type="GO" id="GO:0003677">
    <property type="term" value="F:DNA binding"/>
    <property type="evidence" value="ECO:0007669"/>
    <property type="project" value="UniProtKB-KW"/>
</dbReference>
<dbReference type="PANTHER" id="PTHR44846">
    <property type="entry name" value="MANNOSYL-D-GLYCERATE TRANSPORT/METABOLISM SYSTEM REPRESSOR MNGR-RELATED"/>
    <property type="match status" value="1"/>
</dbReference>
<protein>
    <submittedName>
        <fullName evidence="5">GntR family transcriptional regulator</fullName>
    </submittedName>
</protein>
<dbReference type="CDD" id="cd07377">
    <property type="entry name" value="WHTH_GntR"/>
    <property type="match status" value="1"/>
</dbReference>